<dbReference type="Pfam" id="PF10387">
    <property type="entry name" value="DUF2442"/>
    <property type="match status" value="1"/>
</dbReference>
<reference evidence="1 2" key="1">
    <citation type="journal article" date="2020" name="Arch. Microbiol.">
        <title>The genome sequence of the giant phototrophic gammaproteobacterium Thiospirillum jenense gives insight into its physiological properties and phylogenetic relationships.</title>
        <authorList>
            <person name="Imhoff J.F."/>
            <person name="Meyer T.E."/>
            <person name="Kyndt J.A."/>
        </authorList>
    </citation>
    <scope>NUCLEOTIDE SEQUENCE [LARGE SCALE GENOMIC DNA]</scope>
    <source>
        <strain evidence="1 2">DSM 216</strain>
    </source>
</reference>
<keyword evidence="2" id="KW-1185">Reference proteome</keyword>
<dbReference type="InterPro" id="IPR036782">
    <property type="entry name" value="NE0471-like_N"/>
</dbReference>
<dbReference type="Gene3D" id="3.30.2020.10">
    <property type="entry name" value="NE0471-like N-terminal domain"/>
    <property type="match status" value="1"/>
</dbReference>
<gene>
    <name evidence="1" type="ORF">HUK38_14135</name>
</gene>
<organism evidence="1 2">
    <name type="scientific">Thiospirillum jenense</name>
    <dbReference type="NCBI Taxonomy" id="1653858"/>
    <lineage>
        <taxon>Bacteria</taxon>
        <taxon>Pseudomonadati</taxon>
        <taxon>Pseudomonadota</taxon>
        <taxon>Gammaproteobacteria</taxon>
        <taxon>Chromatiales</taxon>
        <taxon>Chromatiaceae</taxon>
        <taxon>Thiospirillum</taxon>
    </lineage>
</organism>
<name>A0A839HLB0_9GAMM</name>
<dbReference type="SUPFAM" id="SSF143880">
    <property type="entry name" value="NE0471 N-terminal domain-like"/>
    <property type="match status" value="1"/>
</dbReference>
<dbReference type="Proteomes" id="UP000548632">
    <property type="component" value="Unassembled WGS sequence"/>
</dbReference>
<dbReference type="RefSeq" id="WP_182584970.1">
    <property type="nucleotide sequence ID" value="NZ_JABVCQ010000053.1"/>
</dbReference>
<dbReference type="InterPro" id="IPR018841">
    <property type="entry name" value="DUF2442"/>
</dbReference>
<sequence length="93" mass="10930">MTAQIINIVSAVEMRNYRIQLTFDDGTQQCVDFKPFLTKAVHPDIRAYLDPQRFSTFRIEYGELVWGEYDFCFPMMDLYCNQIEKNAIFDTAA</sequence>
<accession>A0A839HLB0</accession>
<proteinExistence type="predicted"/>
<dbReference type="AlphaFoldDB" id="A0A839HLB0"/>
<comment type="caution">
    <text evidence="1">The sequence shown here is derived from an EMBL/GenBank/DDBJ whole genome shotgun (WGS) entry which is preliminary data.</text>
</comment>
<evidence type="ECO:0000313" key="2">
    <source>
        <dbReference type="Proteomes" id="UP000548632"/>
    </source>
</evidence>
<protein>
    <submittedName>
        <fullName evidence="1">DUF2442 domain-containing protein</fullName>
    </submittedName>
</protein>
<dbReference type="EMBL" id="JABVCQ010000053">
    <property type="protein sequence ID" value="MBB1127348.1"/>
    <property type="molecule type" value="Genomic_DNA"/>
</dbReference>
<evidence type="ECO:0000313" key="1">
    <source>
        <dbReference type="EMBL" id="MBB1127348.1"/>
    </source>
</evidence>